<reference evidence="3 5" key="2">
    <citation type="submission" date="2016-11" db="EMBL/GenBank/DDBJ databases">
        <authorList>
            <person name="Jaros S."/>
            <person name="Januszkiewicz K."/>
            <person name="Wedrychowicz H."/>
        </authorList>
    </citation>
    <scope>NUCLEOTIDE SEQUENCE [LARGE SCALE GENOMIC DNA]</scope>
    <source>
        <strain evidence="3 5">DSM 17137</strain>
    </source>
</reference>
<keyword evidence="1" id="KW-0812">Transmembrane</keyword>
<evidence type="ECO:0000313" key="2">
    <source>
        <dbReference type="EMBL" id="KKB82903.1"/>
    </source>
</evidence>
<gene>
    <name evidence="3" type="ORF">SAMN02745223_02855</name>
    <name evidence="2" type="ORF">VW29_15255</name>
</gene>
<evidence type="ECO:0000313" key="4">
    <source>
        <dbReference type="Proteomes" id="UP000033608"/>
    </source>
</evidence>
<dbReference type="STRING" id="1121477.SAMN02745223_02855"/>
<dbReference type="EMBL" id="LAJF01000091">
    <property type="protein sequence ID" value="KKB82903.1"/>
    <property type="molecule type" value="Genomic_DNA"/>
</dbReference>
<evidence type="ECO:0000256" key="1">
    <source>
        <dbReference type="SAM" id="Phobius"/>
    </source>
</evidence>
<evidence type="ECO:0000313" key="3">
    <source>
        <dbReference type="EMBL" id="SHF50794.1"/>
    </source>
</evidence>
<keyword evidence="1" id="KW-0472">Membrane</keyword>
<protein>
    <submittedName>
        <fullName evidence="3">Uncharacterized conserved protein</fullName>
    </submittedName>
</protein>
<dbReference type="OrthoDB" id="7949130at2"/>
<dbReference type="PATRIC" id="fig|1121477.3.peg.4223"/>
<dbReference type="Proteomes" id="UP000184533">
    <property type="component" value="Unassembled WGS sequence"/>
</dbReference>
<dbReference type="PANTHER" id="PTHR41795">
    <property type="entry name" value="EXOPOLYSACCHARIDE SYNTHESIS PROTEIN"/>
    <property type="match status" value="1"/>
</dbReference>
<feature type="transmembrane region" description="Helical" evidence="1">
    <location>
        <begin position="177"/>
        <end position="199"/>
    </location>
</feature>
<feature type="transmembrane region" description="Helical" evidence="1">
    <location>
        <begin position="136"/>
        <end position="157"/>
    </location>
</feature>
<dbReference type="PIRSF" id="PIRSF033239">
    <property type="entry name" value="ExoD"/>
    <property type="match status" value="1"/>
</dbReference>
<dbReference type="RefSeq" id="WP_046136116.1">
    <property type="nucleotide sequence ID" value="NZ_FQVC01000008.1"/>
</dbReference>
<keyword evidence="4" id="KW-1185">Reference proteome</keyword>
<feature type="transmembrane region" description="Helical" evidence="1">
    <location>
        <begin position="37"/>
        <end position="59"/>
    </location>
</feature>
<dbReference type="Proteomes" id="UP000033608">
    <property type="component" value="Unassembled WGS sequence"/>
</dbReference>
<dbReference type="PANTHER" id="PTHR41795:SF1">
    <property type="entry name" value="EXOPOLYSACCHARIDE SYNTHESIS PROTEIN"/>
    <property type="match status" value="1"/>
</dbReference>
<evidence type="ECO:0000313" key="5">
    <source>
        <dbReference type="Proteomes" id="UP000184533"/>
    </source>
</evidence>
<dbReference type="Pfam" id="PF06055">
    <property type="entry name" value="ExoD"/>
    <property type="match status" value="1"/>
</dbReference>
<feature type="transmembrane region" description="Helical" evidence="1">
    <location>
        <begin position="65"/>
        <end position="82"/>
    </location>
</feature>
<dbReference type="AlphaFoldDB" id="A0A0F5LKM4"/>
<dbReference type="InterPro" id="IPR010331">
    <property type="entry name" value="ExoD"/>
</dbReference>
<reference evidence="2 4" key="1">
    <citation type="submission" date="2015-03" db="EMBL/GenBank/DDBJ databases">
        <authorList>
            <person name="Hassan Y.I."/>
            <person name="Lepp D."/>
            <person name="Zhou T."/>
        </authorList>
    </citation>
    <scope>NUCLEOTIDE SEQUENCE [LARGE SCALE GENOMIC DNA]</scope>
    <source>
        <strain evidence="2 4">DSM 17137</strain>
    </source>
</reference>
<organism evidence="2 4">
    <name type="scientific">Devosia limi DSM 17137</name>
    <dbReference type="NCBI Taxonomy" id="1121477"/>
    <lineage>
        <taxon>Bacteria</taxon>
        <taxon>Pseudomonadati</taxon>
        <taxon>Pseudomonadota</taxon>
        <taxon>Alphaproteobacteria</taxon>
        <taxon>Hyphomicrobiales</taxon>
        <taxon>Devosiaceae</taxon>
        <taxon>Devosia</taxon>
    </lineage>
</organism>
<accession>A0A0F5LKM4</accession>
<keyword evidence="1" id="KW-1133">Transmembrane helix</keyword>
<dbReference type="EMBL" id="FQVC01000008">
    <property type="protein sequence ID" value="SHF50794.1"/>
    <property type="molecule type" value="Genomic_DNA"/>
</dbReference>
<name>A0A0F5LKM4_9HYPH</name>
<sequence>MTIERELSPVEIQAHALVDMLGEVAARPDPKLTLAGLIELLGVHSHLVVLLVFCVLNMVPGPPGYGGTIAIATFSFALAMVLDKPIRLPKFIGERSLPLKLLTNMLGKLARASTWAGRLSRPRLQMLAGNHARRPVGIFIMFVCVLMMLPIPFINAVPNVGLSIICFSMLNRDGAGVVLGGVVSIVGLLIGALAIYVAVSLGIAATDALYGN</sequence>
<proteinExistence type="predicted"/>